<sequence length="152" mass="16603">MIQPEFIQLNATASSQKGVFQTIADIAKATGIATSEDDVVEGLQSREAESTTGFQEGFAIPHTQSEAIVKPAIVIVRTETGIEWESFDGEPAFFFLSLLIPKEEAGTTHLQALSALSRVLMDDEKRQAFLDAKTNEELTKLVDKAITSKEDN</sequence>
<keyword evidence="3" id="KW-0762">Sugar transport</keyword>
<accession>A0A221MI34</accession>
<dbReference type="SUPFAM" id="SSF55804">
    <property type="entry name" value="Phoshotransferase/anion transport protein"/>
    <property type="match status" value="1"/>
</dbReference>
<gene>
    <name evidence="7" type="ORF">CFK40_05650</name>
</gene>
<dbReference type="AlphaFoldDB" id="A0A221MI34"/>
<dbReference type="GO" id="GO:0016020">
    <property type="term" value="C:membrane"/>
    <property type="evidence" value="ECO:0007669"/>
    <property type="project" value="InterPro"/>
</dbReference>
<dbReference type="KEGG" id="vne:CFK40_05650"/>
<feature type="domain" description="PTS EIIA type-2" evidence="6">
    <location>
        <begin position="1"/>
        <end position="145"/>
    </location>
</feature>
<keyword evidence="2" id="KW-0597">Phosphoprotein</keyword>
<name>A0A221MI34_9BACI</name>
<evidence type="ECO:0000256" key="2">
    <source>
        <dbReference type="ARBA" id="ARBA00022553"/>
    </source>
</evidence>
<proteinExistence type="predicted"/>
<dbReference type="InterPro" id="IPR051541">
    <property type="entry name" value="PTS_SugarTrans_NitroReg"/>
</dbReference>
<dbReference type="NCBIfam" id="TIGR00848">
    <property type="entry name" value="fruA"/>
    <property type="match status" value="1"/>
</dbReference>
<keyword evidence="5" id="KW-0598">Phosphotransferase system</keyword>
<evidence type="ECO:0000259" key="6">
    <source>
        <dbReference type="PROSITE" id="PS51094"/>
    </source>
</evidence>
<evidence type="ECO:0000256" key="5">
    <source>
        <dbReference type="ARBA" id="ARBA00022683"/>
    </source>
</evidence>
<keyword evidence="8" id="KW-1185">Reference proteome</keyword>
<dbReference type="InterPro" id="IPR004715">
    <property type="entry name" value="PTS_IIA_fruc"/>
</dbReference>
<evidence type="ECO:0000256" key="4">
    <source>
        <dbReference type="ARBA" id="ARBA00022679"/>
    </source>
</evidence>
<reference evidence="7 8" key="1">
    <citation type="journal article" date="2003" name="Int. J. Syst. Evol. Microbiol.">
        <title>Virgibacillus carmonensis sp. nov., Virgibacillus necropolis sp. nov. and Virgibacillus picturae sp. nov., three novel species isolated from deteriorated mural paintings, transfer of the species of the genus salibacillus to Virgibacillus, as Virgibacillus marismortui comb. nov. and Virgibacillus salexigens comb. nov., and emended description of the genus Virgibacillus.</title>
        <authorList>
            <person name="Heyrman J."/>
            <person name="Logan N.A."/>
            <person name="Busse H.J."/>
            <person name="Balcaen A."/>
            <person name="Lebbe L."/>
            <person name="Rodriguez-Diaz M."/>
            <person name="Swings J."/>
            <person name="De Vos P."/>
        </authorList>
    </citation>
    <scope>NUCLEOTIDE SEQUENCE [LARGE SCALE GENOMIC DNA]</scope>
    <source>
        <strain evidence="7 8">LMG 19488</strain>
    </source>
</reference>
<keyword evidence="1" id="KW-0813">Transport</keyword>
<organism evidence="7 8">
    <name type="scientific">Virgibacillus necropolis</name>
    <dbReference type="NCBI Taxonomy" id="163877"/>
    <lineage>
        <taxon>Bacteria</taxon>
        <taxon>Bacillati</taxon>
        <taxon>Bacillota</taxon>
        <taxon>Bacilli</taxon>
        <taxon>Bacillales</taxon>
        <taxon>Bacillaceae</taxon>
        <taxon>Virgibacillus</taxon>
    </lineage>
</organism>
<dbReference type="OrthoDB" id="95460at2"/>
<evidence type="ECO:0000256" key="3">
    <source>
        <dbReference type="ARBA" id="ARBA00022597"/>
    </source>
</evidence>
<protein>
    <submittedName>
        <fullName evidence="7">PTS fructose transporter subunit IIBC</fullName>
    </submittedName>
</protein>
<dbReference type="Proteomes" id="UP000204391">
    <property type="component" value="Chromosome"/>
</dbReference>
<dbReference type="InterPro" id="IPR002178">
    <property type="entry name" value="PTS_EIIA_type-2_dom"/>
</dbReference>
<dbReference type="InterPro" id="IPR016152">
    <property type="entry name" value="PTrfase/Anion_transptr"/>
</dbReference>
<dbReference type="GO" id="GO:0009401">
    <property type="term" value="P:phosphoenolpyruvate-dependent sugar phosphotransferase system"/>
    <property type="evidence" value="ECO:0007669"/>
    <property type="project" value="UniProtKB-KW"/>
</dbReference>
<dbReference type="Pfam" id="PF00359">
    <property type="entry name" value="PTS_EIIA_2"/>
    <property type="match status" value="1"/>
</dbReference>
<dbReference type="PROSITE" id="PS51094">
    <property type="entry name" value="PTS_EIIA_TYPE_2"/>
    <property type="match status" value="1"/>
</dbReference>
<evidence type="ECO:0000313" key="8">
    <source>
        <dbReference type="Proteomes" id="UP000204391"/>
    </source>
</evidence>
<dbReference type="CDD" id="cd00211">
    <property type="entry name" value="PTS_IIA_fru"/>
    <property type="match status" value="1"/>
</dbReference>
<dbReference type="EMBL" id="CP022437">
    <property type="protein sequence ID" value="ASN07308.1"/>
    <property type="molecule type" value="Genomic_DNA"/>
</dbReference>
<dbReference type="GO" id="GO:0008982">
    <property type="term" value="F:protein-N(PI)-phosphohistidine-sugar phosphotransferase activity"/>
    <property type="evidence" value="ECO:0007669"/>
    <property type="project" value="InterPro"/>
</dbReference>
<dbReference type="Gene3D" id="3.40.930.10">
    <property type="entry name" value="Mannitol-specific EII, Chain A"/>
    <property type="match status" value="1"/>
</dbReference>
<keyword evidence="4" id="KW-0808">Transferase</keyword>
<evidence type="ECO:0000256" key="1">
    <source>
        <dbReference type="ARBA" id="ARBA00022448"/>
    </source>
</evidence>
<dbReference type="PANTHER" id="PTHR47738">
    <property type="entry name" value="PTS SYSTEM FRUCTOSE-LIKE EIIA COMPONENT-RELATED"/>
    <property type="match status" value="1"/>
</dbReference>
<evidence type="ECO:0000313" key="7">
    <source>
        <dbReference type="EMBL" id="ASN07308.1"/>
    </source>
</evidence>